<proteinExistence type="predicted"/>
<organism evidence="2">
    <name type="scientific">viral metagenome</name>
    <dbReference type="NCBI Taxonomy" id="1070528"/>
    <lineage>
        <taxon>unclassified sequences</taxon>
        <taxon>metagenomes</taxon>
        <taxon>organismal metagenomes</taxon>
    </lineage>
</organism>
<dbReference type="EMBL" id="MN739490">
    <property type="protein sequence ID" value="QHT08110.1"/>
    <property type="molecule type" value="Genomic_DNA"/>
</dbReference>
<keyword evidence="1" id="KW-1133">Transmembrane helix</keyword>
<evidence type="ECO:0000256" key="1">
    <source>
        <dbReference type="SAM" id="Phobius"/>
    </source>
</evidence>
<accession>A0A6C0CW04</accession>
<feature type="transmembrane region" description="Helical" evidence="1">
    <location>
        <begin position="47"/>
        <end position="66"/>
    </location>
</feature>
<keyword evidence="1" id="KW-0812">Transmembrane</keyword>
<dbReference type="AlphaFoldDB" id="A0A6C0CW04"/>
<sequence length="296" mass="32590">MSIKKRNMKRTKKTYMKMKGGAPDEKIPDVVYESDLKQKTKSKHEGLVGLIITLIKILSTGVTYVVTTTKNEIARVLKIDMSLVTNFSIKEFLAKQISELRDLSNDPVTQKNLRELSEKAGVYAGIAINVATPVIKQVTPQIIEITFEGLGLLGQALIKLALDLSGSIPGVGSAIEGVRVIDDAVKSGEAIVGANLEIITKIADSYGVFVKKFLSLLPSPDQLKPEYLNTLIQKQQVEAQAAVAKAMGQSNIPVSRVGGGIKRVSEIKKRIKKSIARFHKTNKTNKRKTMRRMKKY</sequence>
<keyword evidence="1" id="KW-0472">Membrane</keyword>
<reference evidence="2" key="1">
    <citation type="journal article" date="2020" name="Nature">
        <title>Giant virus diversity and host interactions through global metagenomics.</title>
        <authorList>
            <person name="Schulz F."/>
            <person name="Roux S."/>
            <person name="Paez-Espino D."/>
            <person name="Jungbluth S."/>
            <person name="Walsh D.A."/>
            <person name="Denef V.J."/>
            <person name="McMahon K.D."/>
            <person name="Konstantinidis K.T."/>
            <person name="Eloe-Fadrosh E.A."/>
            <person name="Kyrpides N.C."/>
            <person name="Woyke T."/>
        </authorList>
    </citation>
    <scope>NUCLEOTIDE SEQUENCE</scope>
    <source>
        <strain evidence="2">GVMAG-M-3300022752-39</strain>
    </source>
</reference>
<name>A0A6C0CW04_9ZZZZ</name>
<protein>
    <submittedName>
        <fullName evidence="2">Uncharacterized protein</fullName>
    </submittedName>
</protein>
<evidence type="ECO:0000313" key="2">
    <source>
        <dbReference type="EMBL" id="QHT08110.1"/>
    </source>
</evidence>